<evidence type="ECO:0000256" key="1">
    <source>
        <dbReference type="PROSITE-ProRule" id="PRU00259"/>
    </source>
</evidence>
<dbReference type="OrthoDB" id="7537227at2759"/>
<accession>A0A2J8A028</accession>
<gene>
    <name evidence="2" type="ORF">TSOC_007832</name>
</gene>
<comment type="caution">
    <text evidence="2">The sequence shown here is derived from an EMBL/GenBank/DDBJ whole genome shotgun (WGS) entry which is preliminary data.</text>
</comment>
<dbReference type="InterPro" id="IPR000225">
    <property type="entry name" value="Armadillo"/>
</dbReference>
<evidence type="ECO:0000313" key="3">
    <source>
        <dbReference type="Proteomes" id="UP000236333"/>
    </source>
</evidence>
<dbReference type="EMBL" id="PGGS01000275">
    <property type="protein sequence ID" value="PNH05874.1"/>
    <property type="molecule type" value="Genomic_DNA"/>
</dbReference>
<name>A0A2J8A028_9CHLO</name>
<organism evidence="2 3">
    <name type="scientific">Tetrabaena socialis</name>
    <dbReference type="NCBI Taxonomy" id="47790"/>
    <lineage>
        <taxon>Eukaryota</taxon>
        <taxon>Viridiplantae</taxon>
        <taxon>Chlorophyta</taxon>
        <taxon>core chlorophytes</taxon>
        <taxon>Chlorophyceae</taxon>
        <taxon>CS clade</taxon>
        <taxon>Chlamydomonadales</taxon>
        <taxon>Tetrabaenaceae</taxon>
        <taxon>Tetrabaena</taxon>
    </lineage>
</organism>
<reference evidence="2 3" key="1">
    <citation type="journal article" date="2017" name="Mol. Biol. Evol.">
        <title>The 4-celled Tetrabaena socialis nuclear genome reveals the essential components for genetic control of cell number at the origin of multicellularity in the volvocine lineage.</title>
        <authorList>
            <person name="Featherston J."/>
            <person name="Arakaki Y."/>
            <person name="Hanschen E.R."/>
            <person name="Ferris P.J."/>
            <person name="Michod R.E."/>
            <person name="Olson B.J.S.C."/>
            <person name="Nozaki H."/>
            <person name="Durand P.M."/>
        </authorList>
    </citation>
    <scope>NUCLEOTIDE SEQUENCE [LARGE SCALE GENOMIC DNA]</scope>
    <source>
        <strain evidence="2 3">NIES-571</strain>
    </source>
</reference>
<dbReference type="PROSITE" id="PS50176">
    <property type="entry name" value="ARM_REPEAT"/>
    <property type="match status" value="1"/>
</dbReference>
<proteinExistence type="predicted"/>
<dbReference type="Gene3D" id="1.25.10.10">
    <property type="entry name" value="Leucine-rich Repeat Variant"/>
    <property type="match status" value="1"/>
</dbReference>
<dbReference type="SMART" id="SM00185">
    <property type="entry name" value="ARM"/>
    <property type="match status" value="2"/>
</dbReference>
<dbReference type="AlphaFoldDB" id="A0A2J8A028"/>
<dbReference type="InterPro" id="IPR016024">
    <property type="entry name" value="ARM-type_fold"/>
</dbReference>
<keyword evidence="3" id="KW-1185">Reference proteome</keyword>
<dbReference type="InterPro" id="IPR011989">
    <property type="entry name" value="ARM-like"/>
</dbReference>
<sequence>MDRAVTLLMNLGADSSNRRLIRESGGVEALVQVLKVAPVNEPIGEHALGALHNLALLDTKVKNRALDAGVLQPLVRIVTTKGLPDTDMCVVRARMILTELLKLPDTEDMLALVAAEMGVKL</sequence>
<dbReference type="Pfam" id="PF00514">
    <property type="entry name" value="Arm"/>
    <property type="match status" value="1"/>
</dbReference>
<feature type="repeat" description="ARM" evidence="1">
    <location>
        <begin position="25"/>
        <end position="55"/>
    </location>
</feature>
<dbReference type="SUPFAM" id="SSF48371">
    <property type="entry name" value="ARM repeat"/>
    <property type="match status" value="1"/>
</dbReference>
<dbReference type="Proteomes" id="UP000236333">
    <property type="component" value="Unassembled WGS sequence"/>
</dbReference>
<protein>
    <submittedName>
        <fullName evidence="2">Uncharacterized protein</fullName>
    </submittedName>
</protein>
<evidence type="ECO:0000313" key="2">
    <source>
        <dbReference type="EMBL" id="PNH05874.1"/>
    </source>
</evidence>